<evidence type="ECO:0000256" key="3">
    <source>
        <dbReference type="ARBA" id="ARBA00024867"/>
    </source>
</evidence>
<comment type="caution">
    <text evidence="6">The sequence shown here is derived from an EMBL/GenBank/DDBJ whole genome shotgun (WGS) entry which is preliminary data.</text>
</comment>
<gene>
    <name evidence="6" type="ORF">L0N08_18720</name>
</gene>
<name>A0AAW5C5D9_9FIRM</name>
<evidence type="ECO:0000256" key="4">
    <source>
        <dbReference type="PROSITE-ProRule" id="PRU00169"/>
    </source>
</evidence>
<feature type="modified residue" description="4-aspartylphosphate" evidence="4">
    <location>
        <position position="50"/>
    </location>
</feature>
<dbReference type="SMART" id="SM00448">
    <property type="entry name" value="REC"/>
    <property type="match status" value="1"/>
</dbReference>
<dbReference type="Gene3D" id="3.40.50.2300">
    <property type="match status" value="1"/>
</dbReference>
<feature type="domain" description="Response regulatory" evidence="5">
    <location>
        <begin position="1"/>
        <end position="119"/>
    </location>
</feature>
<reference evidence="6" key="1">
    <citation type="submission" date="2022-01" db="EMBL/GenBank/DDBJ databases">
        <title>Collection of gut derived symbiotic bacterial strains cultured from healthy donors.</title>
        <authorList>
            <person name="Lin H."/>
            <person name="Kohout C."/>
            <person name="Waligurski E."/>
            <person name="Pamer E.G."/>
        </authorList>
    </citation>
    <scope>NUCLEOTIDE SEQUENCE</scope>
    <source>
        <strain evidence="6">DFI.6.55</strain>
    </source>
</reference>
<dbReference type="Pfam" id="PF00072">
    <property type="entry name" value="Response_reg"/>
    <property type="match status" value="1"/>
</dbReference>
<dbReference type="CDD" id="cd17546">
    <property type="entry name" value="REC_hyHK_CKI1_RcsC-like"/>
    <property type="match status" value="1"/>
</dbReference>
<evidence type="ECO:0000313" key="7">
    <source>
        <dbReference type="Proteomes" id="UP001299608"/>
    </source>
</evidence>
<dbReference type="GO" id="GO:0000160">
    <property type="term" value="P:phosphorelay signal transduction system"/>
    <property type="evidence" value="ECO:0007669"/>
    <property type="project" value="InterPro"/>
</dbReference>
<dbReference type="PANTHER" id="PTHR45339">
    <property type="entry name" value="HYBRID SIGNAL TRANSDUCTION HISTIDINE KINASE J"/>
    <property type="match status" value="1"/>
</dbReference>
<proteinExistence type="predicted"/>
<dbReference type="PANTHER" id="PTHR45339:SF3">
    <property type="entry name" value="HISTIDINE KINASE"/>
    <property type="match status" value="1"/>
</dbReference>
<dbReference type="InterPro" id="IPR001789">
    <property type="entry name" value="Sig_transdc_resp-reg_receiver"/>
</dbReference>
<accession>A0AAW5C5D9</accession>
<dbReference type="InterPro" id="IPR011006">
    <property type="entry name" value="CheY-like_superfamily"/>
</dbReference>
<evidence type="ECO:0000256" key="1">
    <source>
        <dbReference type="ARBA" id="ARBA00018672"/>
    </source>
</evidence>
<evidence type="ECO:0000313" key="6">
    <source>
        <dbReference type="EMBL" id="MCG4747464.1"/>
    </source>
</evidence>
<keyword evidence="2 4" id="KW-0597">Phosphoprotein</keyword>
<sequence>MAEDNEINRQIAVEMLGLLGAEVETAENGRAAVDAVLSHPPLYYDMVFMDIQMPVMNGYDAAQAIRSSHMDRIQELPIIAMTADAFAEDAKRARLSGMDGHLAKPVSMNQLKDALSSCLLWKKKNRSMEADGDGRQG</sequence>
<dbReference type="AlphaFoldDB" id="A0AAW5C5D9"/>
<comment type="function">
    <text evidence="3">May play the central regulatory role in sporulation. It may be an element of the effector pathway responsible for the activation of sporulation genes in response to nutritional stress. Spo0A may act in concert with spo0H (a sigma factor) to control the expression of some genes that are critical to the sporulation process.</text>
</comment>
<organism evidence="6 7">
    <name type="scientific">Enterocloster aldenensis</name>
    <dbReference type="NCBI Taxonomy" id="358742"/>
    <lineage>
        <taxon>Bacteria</taxon>
        <taxon>Bacillati</taxon>
        <taxon>Bacillota</taxon>
        <taxon>Clostridia</taxon>
        <taxon>Lachnospirales</taxon>
        <taxon>Lachnospiraceae</taxon>
        <taxon>Enterocloster</taxon>
    </lineage>
</organism>
<evidence type="ECO:0000256" key="2">
    <source>
        <dbReference type="ARBA" id="ARBA00022553"/>
    </source>
</evidence>
<evidence type="ECO:0000259" key="5">
    <source>
        <dbReference type="PROSITE" id="PS50110"/>
    </source>
</evidence>
<dbReference type="PROSITE" id="PS50110">
    <property type="entry name" value="RESPONSE_REGULATORY"/>
    <property type="match status" value="1"/>
</dbReference>
<dbReference type="EMBL" id="JAKNGE010000024">
    <property type="protein sequence ID" value="MCG4747464.1"/>
    <property type="molecule type" value="Genomic_DNA"/>
</dbReference>
<protein>
    <recommendedName>
        <fullName evidence="1">Stage 0 sporulation protein A homolog</fullName>
    </recommendedName>
</protein>
<dbReference type="Proteomes" id="UP001299608">
    <property type="component" value="Unassembled WGS sequence"/>
</dbReference>
<dbReference type="SUPFAM" id="SSF52172">
    <property type="entry name" value="CheY-like"/>
    <property type="match status" value="1"/>
</dbReference>